<evidence type="ECO:0000256" key="1">
    <source>
        <dbReference type="SAM" id="MobiDB-lite"/>
    </source>
</evidence>
<reference evidence="3 4" key="1">
    <citation type="submission" date="2017-04" db="EMBL/GenBank/DDBJ databases">
        <authorList>
            <person name="Afonso C.L."/>
            <person name="Miller P.J."/>
            <person name="Scott M.A."/>
            <person name="Spackman E."/>
            <person name="Goraichik I."/>
            <person name="Dimitrov K.M."/>
            <person name="Suarez D.L."/>
            <person name="Swayne D.E."/>
        </authorList>
    </citation>
    <scope>NUCLEOTIDE SEQUENCE [LARGE SCALE GENOMIC DNA]</scope>
    <source>
        <strain evidence="3 4">CGMCC 1.12708</strain>
    </source>
</reference>
<dbReference type="RefSeq" id="WP_159447474.1">
    <property type="nucleotide sequence ID" value="NZ_FWXS01000005.1"/>
</dbReference>
<organism evidence="3 4">
    <name type="scientific">Moheibacter sediminis</name>
    <dbReference type="NCBI Taxonomy" id="1434700"/>
    <lineage>
        <taxon>Bacteria</taxon>
        <taxon>Pseudomonadati</taxon>
        <taxon>Bacteroidota</taxon>
        <taxon>Flavobacteriia</taxon>
        <taxon>Flavobacteriales</taxon>
        <taxon>Weeksellaceae</taxon>
        <taxon>Moheibacter</taxon>
    </lineage>
</organism>
<evidence type="ECO:0000256" key="2">
    <source>
        <dbReference type="SAM" id="Phobius"/>
    </source>
</evidence>
<sequence length="56" mass="6298">MGKKRRIFGGIIFIQILIIIITGGILGYKEKNRANEIPSISSNPDSGHQTYILKRK</sequence>
<name>A0A1W2AQQ8_9FLAO</name>
<dbReference type="STRING" id="1434700.SAMN06296427_1053"/>
<keyword evidence="4" id="KW-1185">Reference proteome</keyword>
<dbReference type="AlphaFoldDB" id="A0A1W2AQQ8"/>
<dbReference type="Proteomes" id="UP000192393">
    <property type="component" value="Unassembled WGS sequence"/>
</dbReference>
<evidence type="ECO:0000313" key="3">
    <source>
        <dbReference type="EMBL" id="SMC62870.1"/>
    </source>
</evidence>
<feature type="region of interest" description="Disordered" evidence="1">
    <location>
        <begin position="37"/>
        <end position="56"/>
    </location>
</feature>
<protein>
    <submittedName>
        <fullName evidence="3">Uncharacterized protein</fullName>
    </submittedName>
</protein>
<accession>A0A1W2AQQ8</accession>
<evidence type="ECO:0000313" key="4">
    <source>
        <dbReference type="Proteomes" id="UP000192393"/>
    </source>
</evidence>
<keyword evidence="2" id="KW-1133">Transmembrane helix</keyword>
<keyword evidence="2" id="KW-0812">Transmembrane</keyword>
<proteinExistence type="predicted"/>
<keyword evidence="2" id="KW-0472">Membrane</keyword>
<dbReference type="EMBL" id="FWXS01000005">
    <property type="protein sequence ID" value="SMC62870.1"/>
    <property type="molecule type" value="Genomic_DNA"/>
</dbReference>
<feature type="compositionally biased region" description="Polar residues" evidence="1">
    <location>
        <begin position="38"/>
        <end position="49"/>
    </location>
</feature>
<feature type="transmembrane region" description="Helical" evidence="2">
    <location>
        <begin position="7"/>
        <end position="28"/>
    </location>
</feature>
<gene>
    <name evidence="3" type="ORF">SAMN06296427_1053</name>
</gene>